<evidence type="ECO:0000259" key="3">
    <source>
        <dbReference type="Pfam" id="PF01370"/>
    </source>
</evidence>
<dbReference type="Pfam" id="PF01370">
    <property type="entry name" value="Epimerase"/>
    <property type="match status" value="1"/>
</dbReference>
<proteinExistence type="predicted"/>
<organism evidence="4 5">
    <name type="scientific">Orrella daihaiensis</name>
    <dbReference type="NCBI Taxonomy" id="2782176"/>
    <lineage>
        <taxon>Bacteria</taxon>
        <taxon>Pseudomonadati</taxon>
        <taxon>Pseudomonadota</taxon>
        <taxon>Betaproteobacteria</taxon>
        <taxon>Burkholderiales</taxon>
        <taxon>Alcaligenaceae</taxon>
        <taxon>Orrella</taxon>
    </lineage>
</organism>
<name>A0ABY4AHV1_9BURK</name>
<protein>
    <submittedName>
        <fullName evidence="4">NAD-dependent epimerase/dehydratase family protein</fullName>
    </submittedName>
</protein>
<dbReference type="Gene3D" id="3.90.25.10">
    <property type="entry name" value="UDP-galactose 4-epimerase, domain 1"/>
    <property type="match status" value="1"/>
</dbReference>
<dbReference type="Proteomes" id="UP000831607">
    <property type="component" value="Chromosome"/>
</dbReference>
<dbReference type="SUPFAM" id="SSF51735">
    <property type="entry name" value="NAD(P)-binding Rossmann-fold domains"/>
    <property type="match status" value="1"/>
</dbReference>
<dbReference type="InterPro" id="IPR036291">
    <property type="entry name" value="NAD(P)-bd_dom_sf"/>
</dbReference>
<dbReference type="PANTHER" id="PTHR43103">
    <property type="entry name" value="NUCLEOSIDE-DIPHOSPHATE-SUGAR EPIMERASE"/>
    <property type="match status" value="1"/>
</dbReference>
<dbReference type="InterPro" id="IPR001509">
    <property type="entry name" value="Epimerase_deHydtase"/>
</dbReference>
<evidence type="ECO:0000313" key="4">
    <source>
        <dbReference type="EMBL" id="UOD49764.1"/>
    </source>
</evidence>
<dbReference type="PANTHER" id="PTHR43103:SF3">
    <property type="entry name" value="ADP-L-GLYCERO-D-MANNO-HEPTOSE-6-EPIMERASE"/>
    <property type="match status" value="1"/>
</dbReference>
<dbReference type="Gene3D" id="3.40.50.720">
    <property type="entry name" value="NAD(P)-binding Rossmann-like Domain"/>
    <property type="match status" value="1"/>
</dbReference>
<evidence type="ECO:0000256" key="1">
    <source>
        <dbReference type="ARBA" id="ARBA00022857"/>
    </source>
</evidence>
<dbReference type="EMBL" id="CP063982">
    <property type="protein sequence ID" value="UOD49764.1"/>
    <property type="molecule type" value="Genomic_DNA"/>
</dbReference>
<reference evidence="4 5" key="1">
    <citation type="submission" date="2020-11" db="EMBL/GenBank/DDBJ databases">
        <title>Algicoccus daihaiensis sp.nov., isolated from Daihai Lake in Inner Mongolia.</title>
        <authorList>
            <person name="Kai J."/>
        </authorList>
    </citation>
    <scope>NUCLEOTIDE SEQUENCE [LARGE SCALE GENOMIC DNA]</scope>
    <source>
        <strain evidence="5">f23</strain>
    </source>
</reference>
<keyword evidence="2" id="KW-0119">Carbohydrate metabolism</keyword>
<feature type="domain" description="NAD-dependent epimerase/dehydratase" evidence="3">
    <location>
        <begin position="4"/>
        <end position="211"/>
    </location>
</feature>
<accession>A0ABY4AHV1</accession>
<dbReference type="RefSeq" id="WP_243478007.1">
    <property type="nucleotide sequence ID" value="NZ_CP063982.1"/>
</dbReference>
<keyword evidence="5" id="KW-1185">Reference proteome</keyword>
<sequence>MKLLITGAAGFLGRELVRELLSRSQLNGQVIESVVLTDRVPSSDPGVIADSRVQVHQGDLYESLPELFESVYDGVFHLASAVSAECEADFSLGLRANLATTQALLEKLRNQHTETGLAAKLFFASSVAVFGGDAGLPMPPVITDATLPVPQSSYGVHKFVCEQLIADYTRKGFIDGRVARLMTVCVRPGRPNGAASSFLSGIIREPLAGQSAICPVDPETKVALASPQNTIAGILRVTEASRDELAGRTAINLPALSLTVADMLAALEDIAGSETRALVSLEPDATIAKVVGSWPGTFDSARAKSLGLRADASFHDIIHQYIDSLA</sequence>
<evidence type="ECO:0000313" key="5">
    <source>
        <dbReference type="Proteomes" id="UP000831607"/>
    </source>
</evidence>
<keyword evidence="1" id="KW-0521">NADP</keyword>
<dbReference type="NCBIfam" id="NF043036">
    <property type="entry name" value="ErythonDh"/>
    <property type="match status" value="1"/>
</dbReference>
<gene>
    <name evidence="4" type="ORF">DHf2319_09905</name>
</gene>
<evidence type="ECO:0000256" key="2">
    <source>
        <dbReference type="ARBA" id="ARBA00023277"/>
    </source>
</evidence>
<dbReference type="InterPro" id="IPR050005">
    <property type="entry name" value="DenD"/>
</dbReference>